<evidence type="ECO:0000313" key="1">
    <source>
        <dbReference type="EMBL" id="KAL0929528.1"/>
    </source>
</evidence>
<comment type="caution">
    <text evidence="1">The sequence shown here is derived from an EMBL/GenBank/DDBJ whole genome shotgun (WGS) entry which is preliminary data.</text>
</comment>
<protein>
    <submittedName>
        <fullName evidence="1">Uncharacterized protein</fullName>
    </submittedName>
</protein>
<evidence type="ECO:0000313" key="2">
    <source>
        <dbReference type="Proteomes" id="UP000805649"/>
    </source>
</evidence>
<organism evidence="1 2">
    <name type="scientific">Colletotrichum truncatum</name>
    <name type="common">Anthracnose fungus</name>
    <name type="synonym">Colletotrichum capsici</name>
    <dbReference type="NCBI Taxonomy" id="5467"/>
    <lineage>
        <taxon>Eukaryota</taxon>
        <taxon>Fungi</taxon>
        <taxon>Dikarya</taxon>
        <taxon>Ascomycota</taxon>
        <taxon>Pezizomycotina</taxon>
        <taxon>Sordariomycetes</taxon>
        <taxon>Hypocreomycetidae</taxon>
        <taxon>Glomerellales</taxon>
        <taxon>Glomerellaceae</taxon>
        <taxon>Colletotrichum</taxon>
        <taxon>Colletotrichum truncatum species complex</taxon>
    </lineage>
</organism>
<reference evidence="1 2" key="1">
    <citation type="journal article" date="2020" name="Phytopathology">
        <title>Genome Sequence Resources of Colletotrichum truncatum, C. plurivorum, C. musicola, and C. sojae: Four Species Pathogenic to Soybean (Glycine max).</title>
        <authorList>
            <person name="Rogerio F."/>
            <person name="Boufleur T.R."/>
            <person name="Ciampi-Guillardi M."/>
            <person name="Sukno S.A."/>
            <person name="Thon M.R."/>
            <person name="Massola Junior N.S."/>
            <person name="Baroncelli R."/>
        </authorList>
    </citation>
    <scope>NUCLEOTIDE SEQUENCE [LARGE SCALE GENOMIC DNA]</scope>
    <source>
        <strain evidence="1 2">CMES1059</strain>
    </source>
</reference>
<dbReference type="Proteomes" id="UP000805649">
    <property type="component" value="Unassembled WGS sequence"/>
</dbReference>
<sequence length="52" mass="6008">MPVPREGPELRKLLGNGNQLESNAPRPRLGQVENNAVDLELQHNFFTTIWYF</sequence>
<gene>
    <name evidence="1" type="ORF">CTRU02_215427</name>
</gene>
<proteinExistence type="predicted"/>
<accession>A0ACC3YCD8</accession>
<dbReference type="EMBL" id="VUJX02000016">
    <property type="protein sequence ID" value="KAL0929528.1"/>
    <property type="molecule type" value="Genomic_DNA"/>
</dbReference>
<keyword evidence="2" id="KW-1185">Reference proteome</keyword>
<name>A0ACC3YCD8_COLTU</name>